<dbReference type="InterPro" id="IPR011009">
    <property type="entry name" value="Kinase-like_dom_sf"/>
</dbReference>
<reference evidence="2" key="1">
    <citation type="journal article" date="2019" name="Int. J. Syst. Evol. Microbiol.">
        <title>The Global Catalogue of Microorganisms (GCM) 10K type strain sequencing project: providing services to taxonomists for standard genome sequencing and annotation.</title>
        <authorList>
            <consortium name="The Broad Institute Genomics Platform"/>
            <consortium name="The Broad Institute Genome Sequencing Center for Infectious Disease"/>
            <person name="Wu L."/>
            <person name="Ma J."/>
        </authorList>
    </citation>
    <scope>NUCLEOTIDE SEQUENCE [LARGE SCALE GENOMIC DNA]</scope>
    <source>
        <strain evidence="2">CGMCC 4.1621</strain>
    </source>
</reference>
<organism evidence="1 2">
    <name type="scientific">Halobacillus seohaensis</name>
    <dbReference type="NCBI Taxonomy" id="447421"/>
    <lineage>
        <taxon>Bacteria</taxon>
        <taxon>Bacillati</taxon>
        <taxon>Bacillota</taxon>
        <taxon>Bacilli</taxon>
        <taxon>Bacillales</taxon>
        <taxon>Bacillaceae</taxon>
        <taxon>Halobacillus</taxon>
    </lineage>
</organism>
<name>A0ABW2EHB3_9BACI</name>
<dbReference type="Pfam" id="PF04655">
    <property type="entry name" value="APH_6_hur"/>
    <property type="match status" value="1"/>
</dbReference>
<evidence type="ECO:0000313" key="2">
    <source>
        <dbReference type="Proteomes" id="UP001596410"/>
    </source>
</evidence>
<gene>
    <name evidence="1" type="ORF">ACFQIC_07545</name>
</gene>
<keyword evidence="2" id="KW-1185">Reference proteome</keyword>
<dbReference type="InterPro" id="IPR006748">
    <property type="entry name" value="NH2Glyco/OHUrea_AB-resist_kin"/>
</dbReference>
<dbReference type="Proteomes" id="UP001596410">
    <property type="component" value="Unassembled WGS sequence"/>
</dbReference>
<accession>A0ABW2EHB3</accession>
<sequence length="311" mass="35567">MKLQEIFVENVQSACPKEGEKWLAELPELITYCEKRWRLTMYQPYELSFNYVAPAIFDDGSEAVVKIGLPGGEHKDEIKALRSLNRKGIVKLIDDDPIKRVLILEKIQPGQMLAELEDDEKATRVAAELARNLVVPVPSHSSIPTTKERENNLKQICMDHCNGLGPISSQTLNQALQIFTYMNNSIQYPTLLHGDFHHYNVLQKGDGSWVAIDPKGIVGEIAYDLIQFLLNCLPVHGKKETIRKRVKIFTELLNLDHERFLLWGYCHTVLATAWTVDENTGKFEENFYLAIDIFKDLYKSHYHRTIIAGIS</sequence>
<dbReference type="RefSeq" id="WP_204710929.1">
    <property type="nucleotide sequence ID" value="NZ_JBHSZV010000017.1"/>
</dbReference>
<comment type="caution">
    <text evidence="1">The sequence shown here is derived from an EMBL/GenBank/DDBJ whole genome shotgun (WGS) entry which is preliminary data.</text>
</comment>
<protein>
    <submittedName>
        <fullName evidence="1">Aminoglycoside phosphotransferase family protein</fullName>
    </submittedName>
</protein>
<dbReference type="EMBL" id="JBHSZV010000017">
    <property type="protein sequence ID" value="MFC7061710.1"/>
    <property type="molecule type" value="Genomic_DNA"/>
</dbReference>
<proteinExistence type="predicted"/>
<dbReference type="SUPFAM" id="SSF56112">
    <property type="entry name" value="Protein kinase-like (PK-like)"/>
    <property type="match status" value="1"/>
</dbReference>
<evidence type="ECO:0000313" key="1">
    <source>
        <dbReference type="EMBL" id="MFC7061710.1"/>
    </source>
</evidence>